<evidence type="ECO:0000256" key="3">
    <source>
        <dbReference type="SAM" id="MobiDB-lite"/>
    </source>
</evidence>
<dbReference type="GO" id="GO:0019323">
    <property type="term" value="P:pentose catabolic process"/>
    <property type="evidence" value="ECO:0007669"/>
    <property type="project" value="TreeGrafter"/>
</dbReference>
<feature type="region of interest" description="Disordered" evidence="3">
    <location>
        <begin position="179"/>
        <end position="215"/>
    </location>
</feature>
<comment type="caution">
    <text evidence="5">The sequence shown here is derived from an EMBL/GenBank/DDBJ whole genome shotgun (WGS) entry which is preliminary data.</text>
</comment>
<dbReference type="Pfam" id="PF00596">
    <property type="entry name" value="Aldolase_II"/>
    <property type="match status" value="1"/>
</dbReference>
<evidence type="ECO:0000256" key="1">
    <source>
        <dbReference type="ARBA" id="ARBA00022723"/>
    </source>
</evidence>
<dbReference type="PANTHER" id="PTHR22789:SF0">
    <property type="entry name" value="3-OXO-TETRONATE 4-PHOSPHATE DECARBOXYLASE-RELATED"/>
    <property type="match status" value="1"/>
</dbReference>
<organism evidence="5 6">
    <name type="scientific">candidate division WOR-1 bacterium RIFOXYB2_FULL_36_35</name>
    <dbReference type="NCBI Taxonomy" id="1802578"/>
    <lineage>
        <taxon>Bacteria</taxon>
        <taxon>Bacillati</taxon>
        <taxon>Saganbacteria</taxon>
    </lineage>
</organism>
<dbReference type="Gene3D" id="3.40.225.10">
    <property type="entry name" value="Class II aldolase/adducin N-terminal domain"/>
    <property type="match status" value="1"/>
</dbReference>
<dbReference type="GO" id="GO:0046872">
    <property type="term" value="F:metal ion binding"/>
    <property type="evidence" value="ECO:0007669"/>
    <property type="project" value="UniProtKB-KW"/>
</dbReference>
<dbReference type="PANTHER" id="PTHR22789">
    <property type="entry name" value="FUCULOSE PHOSPHATE ALDOLASE"/>
    <property type="match status" value="1"/>
</dbReference>
<evidence type="ECO:0000313" key="5">
    <source>
        <dbReference type="EMBL" id="OGC15075.1"/>
    </source>
</evidence>
<accession>A0A1F4S3S0</accession>
<gene>
    <name evidence="5" type="ORF">A2290_09245</name>
</gene>
<feature type="compositionally biased region" description="Basic and acidic residues" evidence="3">
    <location>
        <begin position="179"/>
        <end position="192"/>
    </location>
</feature>
<dbReference type="InterPro" id="IPR001303">
    <property type="entry name" value="Aldolase_II/adducin_N"/>
</dbReference>
<evidence type="ECO:0000256" key="2">
    <source>
        <dbReference type="ARBA" id="ARBA00023239"/>
    </source>
</evidence>
<dbReference type="SMART" id="SM01007">
    <property type="entry name" value="Aldolase_II"/>
    <property type="match status" value="1"/>
</dbReference>
<sequence>MLEEFQSMGKKLFEQGLIGPCGGTLSCRDGDKIIITKQGAILSNLNFDDLAEVSFGEGKNPNASIDLPTHLSIYSACDIKVIIHATPIYAMAIAVHEEKIIPLDYYAKQFLKGIPVVRVRDPHSIEEINRFLVPLLKSCYPCSIVRGYGSFSIGKSFNEAYTYLLLAERSCKMINFSKKTDSSYGQRDDKSKQKTYRSAIPPSIGVMDRSYRRKR</sequence>
<dbReference type="InterPro" id="IPR050197">
    <property type="entry name" value="Aldolase_class_II_sugar_metab"/>
</dbReference>
<evidence type="ECO:0000313" key="6">
    <source>
        <dbReference type="Proteomes" id="UP000177905"/>
    </source>
</evidence>
<dbReference type="EMBL" id="MEUA01000026">
    <property type="protein sequence ID" value="OGC15075.1"/>
    <property type="molecule type" value="Genomic_DNA"/>
</dbReference>
<name>A0A1F4S3S0_UNCSA</name>
<dbReference type="GO" id="GO:0016832">
    <property type="term" value="F:aldehyde-lyase activity"/>
    <property type="evidence" value="ECO:0007669"/>
    <property type="project" value="TreeGrafter"/>
</dbReference>
<keyword evidence="1" id="KW-0479">Metal-binding</keyword>
<proteinExistence type="predicted"/>
<keyword evidence="2" id="KW-0456">Lyase</keyword>
<dbReference type="SUPFAM" id="SSF53639">
    <property type="entry name" value="AraD/HMP-PK domain-like"/>
    <property type="match status" value="1"/>
</dbReference>
<dbReference type="InterPro" id="IPR036409">
    <property type="entry name" value="Aldolase_II/adducin_N_sf"/>
</dbReference>
<feature type="domain" description="Class II aldolase/adducin N-terminal" evidence="4">
    <location>
        <begin position="3"/>
        <end position="175"/>
    </location>
</feature>
<dbReference type="Proteomes" id="UP000177905">
    <property type="component" value="Unassembled WGS sequence"/>
</dbReference>
<reference evidence="5 6" key="1">
    <citation type="journal article" date="2016" name="Nat. Commun.">
        <title>Thousands of microbial genomes shed light on interconnected biogeochemical processes in an aquifer system.</title>
        <authorList>
            <person name="Anantharaman K."/>
            <person name="Brown C.T."/>
            <person name="Hug L.A."/>
            <person name="Sharon I."/>
            <person name="Castelle C.J."/>
            <person name="Probst A.J."/>
            <person name="Thomas B.C."/>
            <person name="Singh A."/>
            <person name="Wilkins M.J."/>
            <person name="Karaoz U."/>
            <person name="Brodie E.L."/>
            <person name="Williams K.H."/>
            <person name="Hubbard S.S."/>
            <person name="Banfield J.F."/>
        </authorList>
    </citation>
    <scope>NUCLEOTIDE SEQUENCE [LARGE SCALE GENOMIC DNA]</scope>
</reference>
<dbReference type="GO" id="GO:0005829">
    <property type="term" value="C:cytosol"/>
    <property type="evidence" value="ECO:0007669"/>
    <property type="project" value="TreeGrafter"/>
</dbReference>
<protein>
    <recommendedName>
        <fullName evidence="4">Class II aldolase/adducin N-terminal domain-containing protein</fullName>
    </recommendedName>
</protein>
<evidence type="ECO:0000259" key="4">
    <source>
        <dbReference type="SMART" id="SM01007"/>
    </source>
</evidence>
<dbReference type="AlphaFoldDB" id="A0A1F4S3S0"/>